<dbReference type="EMBL" id="CM042041">
    <property type="protein sequence ID" value="KAI3713371.1"/>
    <property type="molecule type" value="Genomic_DNA"/>
</dbReference>
<comment type="caution">
    <text evidence="1">The sequence shown here is derived from an EMBL/GenBank/DDBJ whole genome shotgun (WGS) entry which is preliminary data.</text>
</comment>
<gene>
    <name evidence="1" type="ORF">L1987_71948</name>
</gene>
<reference evidence="1 2" key="2">
    <citation type="journal article" date="2022" name="Mol. Ecol. Resour.">
        <title>The genomes of chicory, endive, great burdock and yacon provide insights into Asteraceae paleo-polyploidization history and plant inulin production.</title>
        <authorList>
            <person name="Fan W."/>
            <person name="Wang S."/>
            <person name="Wang H."/>
            <person name="Wang A."/>
            <person name="Jiang F."/>
            <person name="Liu H."/>
            <person name="Zhao H."/>
            <person name="Xu D."/>
            <person name="Zhang Y."/>
        </authorList>
    </citation>
    <scope>NUCLEOTIDE SEQUENCE [LARGE SCALE GENOMIC DNA]</scope>
    <source>
        <strain evidence="2">cv. Yunnan</strain>
        <tissue evidence="1">Leaves</tissue>
    </source>
</reference>
<proteinExistence type="predicted"/>
<reference evidence="2" key="1">
    <citation type="journal article" date="2022" name="Mol. Ecol. Resour.">
        <title>The genomes of chicory, endive, great burdock and yacon provide insights into Asteraceae palaeo-polyploidization history and plant inulin production.</title>
        <authorList>
            <person name="Fan W."/>
            <person name="Wang S."/>
            <person name="Wang H."/>
            <person name="Wang A."/>
            <person name="Jiang F."/>
            <person name="Liu H."/>
            <person name="Zhao H."/>
            <person name="Xu D."/>
            <person name="Zhang Y."/>
        </authorList>
    </citation>
    <scope>NUCLEOTIDE SEQUENCE [LARGE SCALE GENOMIC DNA]</scope>
    <source>
        <strain evidence="2">cv. Yunnan</strain>
    </source>
</reference>
<sequence length="127" mass="13825">MRLIAEGFGEDDDTEDSQLRSSAVYGKYSASYISGKLCDVAETHPSDDTVQAYAVTALMKVFSFEKATGRSIDMLPEVPLKKENGQTTVVPLYQSQETIVGKISVEPVQGKKVEHNGIKIELLGQIG</sequence>
<organism evidence="1 2">
    <name type="scientific">Smallanthus sonchifolius</name>
    <dbReference type="NCBI Taxonomy" id="185202"/>
    <lineage>
        <taxon>Eukaryota</taxon>
        <taxon>Viridiplantae</taxon>
        <taxon>Streptophyta</taxon>
        <taxon>Embryophyta</taxon>
        <taxon>Tracheophyta</taxon>
        <taxon>Spermatophyta</taxon>
        <taxon>Magnoliopsida</taxon>
        <taxon>eudicotyledons</taxon>
        <taxon>Gunneridae</taxon>
        <taxon>Pentapetalae</taxon>
        <taxon>asterids</taxon>
        <taxon>campanulids</taxon>
        <taxon>Asterales</taxon>
        <taxon>Asteraceae</taxon>
        <taxon>Asteroideae</taxon>
        <taxon>Heliantheae alliance</taxon>
        <taxon>Millerieae</taxon>
        <taxon>Smallanthus</taxon>
    </lineage>
</organism>
<keyword evidence="2" id="KW-1185">Reference proteome</keyword>
<evidence type="ECO:0000313" key="2">
    <source>
        <dbReference type="Proteomes" id="UP001056120"/>
    </source>
</evidence>
<protein>
    <submittedName>
        <fullName evidence="1">Uncharacterized protein</fullName>
    </submittedName>
</protein>
<name>A0ACB9AUI9_9ASTR</name>
<accession>A0ACB9AUI9</accession>
<dbReference type="Proteomes" id="UP001056120">
    <property type="component" value="Linkage Group LG24"/>
</dbReference>
<evidence type="ECO:0000313" key="1">
    <source>
        <dbReference type="EMBL" id="KAI3713371.1"/>
    </source>
</evidence>